<evidence type="ECO:0000313" key="2">
    <source>
        <dbReference type="Proteomes" id="UP000054270"/>
    </source>
</evidence>
<dbReference type="AlphaFoldDB" id="A0A0D2P025"/>
<gene>
    <name evidence="1" type="ORF">HYPSUDRAFT_39047</name>
</gene>
<sequence length="90" mass="9699">MQDSDTTTCSCGAFVKVFLAYDVSTLEIYPPPHAQRIEIPLMTLVLSTALGHTHSILLSEPTPSDTPPDQPRSAQTVLHNVEKVGASQVP</sequence>
<name>A0A0D2P025_HYPSF</name>
<dbReference type="EMBL" id="KN817538">
    <property type="protein sequence ID" value="KJA24274.1"/>
    <property type="molecule type" value="Genomic_DNA"/>
</dbReference>
<proteinExistence type="predicted"/>
<protein>
    <submittedName>
        <fullName evidence="1">Uncharacterized protein</fullName>
    </submittedName>
</protein>
<organism evidence="1 2">
    <name type="scientific">Hypholoma sublateritium (strain FD-334 SS-4)</name>
    <dbReference type="NCBI Taxonomy" id="945553"/>
    <lineage>
        <taxon>Eukaryota</taxon>
        <taxon>Fungi</taxon>
        <taxon>Dikarya</taxon>
        <taxon>Basidiomycota</taxon>
        <taxon>Agaricomycotina</taxon>
        <taxon>Agaricomycetes</taxon>
        <taxon>Agaricomycetidae</taxon>
        <taxon>Agaricales</taxon>
        <taxon>Agaricineae</taxon>
        <taxon>Strophariaceae</taxon>
        <taxon>Hypholoma</taxon>
    </lineage>
</organism>
<accession>A0A0D2P025</accession>
<evidence type="ECO:0000313" key="1">
    <source>
        <dbReference type="EMBL" id="KJA24274.1"/>
    </source>
</evidence>
<keyword evidence="2" id="KW-1185">Reference proteome</keyword>
<dbReference type="Proteomes" id="UP000054270">
    <property type="component" value="Unassembled WGS sequence"/>
</dbReference>
<reference evidence="2" key="1">
    <citation type="submission" date="2014-04" db="EMBL/GenBank/DDBJ databases">
        <title>Evolutionary Origins and Diversification of the Mycorrhizal Mutualists.</title>
        <authorList>
            <consortium name="DOE Joint Genome Institute"/>
            <consortium name="Mycorrhizal Genomics Consortium"/>
            <person name="Kohler A."/>
            <person name="Kuo A."/>
            <person name="Nagy L.G."/>
            <person name="Floudas D."/>
            <person name="Copeland A."/>
            <person name="Barry K.W."/>
            <person name="Cichocki N."/>
            <person name="Veneault-Fourrey C."/>
            <person name="LaButti K."/>
            <person name="Lindquist E.A."/>
            <person name="Lipzen A."/>
            <person name="Lundell T."/>
            <person name="Morin E."/>
            <person name="Murat C."/>
            <person name="Riley R."/>
            <person name="Ohm R."/>
            <person name="Sun H."/>
            <person name="Tunlid A."/>
            <person name="Henrissat B."/>
            <person name="Grigoriev I.V."/>
            <person name="Hibbett D.S."/>
            <person name="Martin F."/>
        </authorList>
    </citation>
    <scope>NUCLEOTIDE SEQUENCE [LARGE SCALE GENOMIC DNA]</scope>
    <source>
        <strain evidence="2">FD-334 SS-4</strain>
    </source>
</reference>